<evidence type="ECO:0000313" key="2">
    <source>
        <dbReference type="Proteomes" id="UP000192486"/>
    </source>
</evidence>
<dbReference type="RefSeq" id="WP_029052714.1">
    <property type="nucleotide sequence ID" value="NZ_CP015108.1"/>
</dbReference>
<gene>
    <name evidence="1" type="ORF">SporoS204_12550</name>
</gene>
<dbReference type="Proteomes" id="UP000192486">
    <property type="component" value="Chromosome"/>
</dbReference>
<organism evidence="1 2">
    <name type="scientific">Sporosarcina ureae</name>
    <dbReference type="NCBI Taxonomy" id="1571"/>
    <lineage>
        <taxon>Bacteria</taxon>
        <taxon>Bacillati</taxon>
        <taxon>Bacillota</taxon>
        <taxon>Bacilli</taxon>
        <taxon>Bacillales</taxon>
        <taxon>Caryophanaceae</taxon>
        <taxon>Sporosarcina</taxon>
    </lineage>
</organism>
<proteinExistence type="predicted"/>
<dbReference type="NCBIfam" id="NF047593">
    <property type="entry name" value="IS66_ISAeme5_TnpA"/>
    <property type="match status" value="1"/>
</dbReference>
<accession>A0ABM6JXF0</accession>
<sequence length="101" mass="11627">MKRKEKEAYWSAKIDEYQSSGLALSEWCDTAEVAVHNMKYWLRKQSPVNPAAHQETSWVSCVVEESIEDSISLKVNHVDIEVTSGYDETLLLQVIRTLRQV</sequence>
<keyword evidence="2" id="KW-1185">Reference proteome</keyword>
<protein>
    <recommendedName>
        <fullName evidence="3">Transposase</fullName>
    </recommendedName>
</protein>
<dbReference type="EMBL" id="CP015108">
    <property type="protein sequence ID" value="ARF14909.1"/>
    <property type="molecule type" value="Genomic_DNA"/>
</dbReference>
<evidence type="ECO:0008006" key="3">
    <source>
        <dbReference type="Google" id="ProtNLM"/>
    </source>
</evidence>
<name>A0ABM6JXF0_SPOUR</name>
<reference evidence="1 2" key="1">
    <citation type="submission" date="2016-04" db="EMBL/GenBank/DDBJ databases">
        <title>Comparative Genomics and Epigenetics of Sporosarcina ureae.</title>
        <authorList>
            <person name="Oliver A.S."/>
            <person name="Cooper K.K."/>
        </authorList>
    </citation>
    <scope>NUCLEOTIDE SEQUENCE [LARGE SCALE GENOMIC DNA]</scope>
    <source>
        <strain evidence="1 2">S204</strain>
    </source>
</reference>
<evidence type="ECO:0000313" key="1">
    <source>
        <dbReference type="EMBL" id="ARF14909.1"/>
    </source>
</evidence>